<evidence type="ECO:0000259" key="7">
    <source>
        <dbReference type="Pfam" id="PF01386"/>
    </source>
</evidence>
<dbReference type="EMBL" id="FNDE01000035">
    <property type="protein sequence ID" value="SDH59772.1"/>
    <property type="molecule type" value="Genomic_DNA"/>
</dbReference>
<dbReference type="GO" id="GO:0022625">
    <property type="term" value="C:cytosolic large ribosomal subunit"/>
    <property type="evidence" value="ECO:0007669"/>
    <property type="project" value="TreeGrafter"/>
</dbReference>
<dbReference type="InterPro" id="IPR037121">
    <property type="entry name" value="Ribosomal_bL25_C"/>
</dbReference>
<dbReference type="Pfam" id="PF14693">
    <property type="entry name" value="Ribosomal_TL5_C"/>
    <property type="match status" value="1"/>
</dbReference>
<accession>A0A1G8DQ54</accession>
<dbReference type="InterPro" id="IPR001021">
    <property type="entry name" value="Ribosomal_bL25_long"/>
</dbReference>
<evidence type="ECO:0000256" key="5">
    <source>
        <dbReference type="HAMAP-Rule" id="MF_01334"/>
    </source>
</evidence>
<evidence type="ECO:0000313" key="10">
    <source>
        <dbReference type="Proteomes" id="UP000198956"/>
    </source>
</evidence>
<dbReference type="NCBIfam" id="NF004133">
    <property type="entry name" value="PRK05618.2-4"/>
    <property type="match status" value="1"/>
</dbReference>
<keyword evidence="2 5" id="KW-0694">RNA-binding</keyword>
<keyword evidence="1 5" id="KW-0699">rRNA-binding</keyword>
<feature type="region of interest" description="Disordered" evidence="6">
    <location>
        <begin position="180"/>
        <end position="217"/>
    </location>
</feature>
<gene>
    <name evidence="5" type="primary">rplY</name>
    <name evidence="5" type="synonym">ctc</name>
    <name evidence="9" type="ORF">SAMN04489735_103530</name>
</gene>
<reference evidence="9 10" key="1">
    <citation type="submission" date="2016-10" db="EMBL/GenBank/DDBJ databases">
        <authorList>
            <person name="de Groot N.N."/>
        </authorList>
    </citation>
    <scope>NUCLEOTIDE SEQUENCE [LARGE SCALE GENOMIC DNA]</scope>
    <source>
        <strain evidence="9 10">L 420-91</strain>
    </source>
</reference>
<dbReference type="SUPFAM" id="SSF50715">
    <property type="entry name" value="Ribosomal protein L25-like"/>
    <property type="match status" value="1"/>
</dbReference>
<dbReference type="HAMAP" id="MF_01334">
    <property type="entry name" value="Ribosomal_bL25_CTC"/>
    <property type="match status" value="1"/>
</dbReference>
<evidence type="ECO:0000313" key="9">
    <source>
        <dbReference type="EMBL" id="SDH59772.1"/>
    </source>
</evidence>
<comment type="function">
    <text evidence="5">This is one of the proteins that binds to the 5S RNA in the ribosome where it forms part of the central protuberance.</text>
</comment>
<dbReference type="AlphaFoldDB" id="A0A1G8DQ54"/>
<feature type="domain" description="Large ribosomal subunit protein bL25 L25" evidence="7">
    <location>
        <begin position="5"/>
        <end position="91"/>
    </location>
</feature>
<dbReference type="PANTHER" id="PTHR33284:SF1">
    <property type="entry name" value="RIBOSOMAL PROTEIN L25_GLN-TRNA SYNTHETASE, ANTI-CODON-BINDING DOMAIN-CONTAINING PROTEIN"/>
    <property type="match status" value="1"/>
</dbReference>
<feature type="domain" description="Large ribosomal subunit protein bL25 beta" evidence="8">
    <location>
        <begin position="99"/>
        <end position="181"/>
    </location>
</feature>
<dbReference type="InterPro" id="IPR020930">
    <property type="entry name" value="Ribosomal_uL5_bac-type"/>
</dbReference>
<name>A0A1G8DQ54_ANETH</name>
<dbReference type="CDD" id="cd00495">
    <property type="entry name" value="Ribosomal_L25_TL5_CTC"/>
    <property type="match status" value="1"/>
</dbReference>
<evidence type="ECO:0000256" key="1">
    <source>
        <dbReference type="ARBA" id="ARBA00022730"/>
    </source>
</evidence>
<comment type="subunit">
    <text evidence="5">Part of the 50S ribosomal subunit; part of the 5S rRNA/L5/L18/L25 subcomplex. Contacts the 5S rRNA. Binds to the 5S rRNA independently of L5 and L18.</text>
</comment>
<protein>
    <recommendedName>
        <fullName evidence="5">Large ribosomal subunit protein bL25</fullName>
    </recommendedName>
    <alternativeName>
        <fullName evidence="5">General stress protein CTC</fullName>
    </alternativeName>
</protein>
<evidence type="ECO:0000256" key="6">
    <source>
        <dbReference type="SAM" id="MobiDB-lite"/>
    </source>
</evidence>
<dbReference type="Proteomes" id="UP000198956">
    <property type="component" value="Unassembled WGS sequence"/>
</dbReference>
<evidence type="ECO:0000256" key="4">
    <source>
        <dbReference type="ARBA" id="ARBA00023274"/>
    </source>
</evidence>
<evidence type="ECO:0000256" key="3">
    <source>
        <dbReference type="ARBA" id="ARBA00022980"/>
    </source>
</evidence>
<dbReference type="GO" id="GO:0006412">
    <property type="term" value="P:translation"/>
    <property type="evidence" value="ECO:0007669"/>
    <property type="project" value="UniProtKB-UniRule"/>
</dbReference>
<dbReference type="PANTHER" id="PTHR33284">
    <property type="entry name" value="RIBOSOMAL PROTEIN L25/GLN-TRNA SYNTHETASE, ANTI-CODON-BINDING DOMAIN-CONTAINING PROTEIN"/>
    <property type="match status" value="1"/>
</dbReference>
<organism evidence="9 10">
    <name type="scientific">Aneurinibacillus thermoaerophilus</name>
    <dbReference type="NCBI Taxonomy" id="143495"/>
    <lineage>
        <taxon>Bacteria</taxon>
        <taxon>Bacillati</taxon>
        <taxon>Bacillota</taxon>
        <taxon>Bacilli</taxon>
        <taxon>Bacillales</taxon>
        <taxon>Paenibacillaceae</taxon>
        <taxon>Aneurinibacillus group</taxon>
        <taxon>Aneurinibacillus</taxon>
    </lineage>
</organism>
<proteinExistence type="inferred from homology"/>
<dbReference type="Gene3D" id="2.170.120.20">
    <property type="entry name" value="Ribosomal protein L25, beta domain"/>
    <property type="match status" value="1"/>
</dbReference>
<dbReference type="InterPro" id="IPR011035">
    <property type="entry name" value="Ribosomal_bL25/Gln-tRNA_synth"/>
</dbReference>
<evidence type="ECO:0000256" key="2">
    <source>
        <dbReference type="ARBA" id="ARBA00022884"/>
    </source>
</evidence>
<comment type="similarity">
    <text evidence="5">Belongs to the bacterial ribosomal protein bL25 family. CTC subfamily.</text>
</comment>
<keyword evidence="4 5" id="KW-0687">Ribonucleoprotein</keyword>
<evidence type="ECO:0000259" key="8">
    <source>
        <dbReference type="Pfam" id="PF14693"/>
    </source>
</evidence>
<dbReference type="Pfam" id="PF01386">
    <property type="entry name" value="Ribosomal_L25p"/>
    <property type="match status" value="1"/>
</dbReference>
<sequence>MAMELKAQKRKLGSHSILTELRGKGQIPAVLYGDGKESEPIAVEEREFIQIANRQGLHHVIKLNVDGISYNVMVKDVQSDPIKNKVLHLDFNKINMNEKIDTTVVVVLEGEAEGVKNGGVLQHMLRELTISCLPSEIPDKITFNVEHLQIGDSVTVSDLTVPDGIEVKHEGDEVVLSIVPSQAQPTDIAAEEAEADAGAADRTDAENSSGDTAPDRG</sequence>
<dbReference type="GO" id="GO:0008097">
    <property type="term" value="F:5S rRNA binding"/>
    <property type="evidence" value="ECO:0007669"/>
    <property type="project" value="InterPro"/>
</dbReference>
<dbReference type="InterPro" id="IPR029751">
    <property type="entry name" value="Ribosomal_L25_dom"/>
</dbReference>
<dbReference type="InterPro" id="IPR020056">
    <property type="entry name" value="Rbsml_bL25/Gln-tRNA_synth_N"/>
</dbReference>
<dbReference type="NCBIfam" id="TIGR00731">
    <property type="entry name" value="bL25_bact_ctc"/>
    <property type="match status" value="1"/>
</dbReference>
<dbReference type="GO" id="GO:0003735">
    <property type="term" value="F:structural constituent of ribosome"/>
    <property type="evidence" value="ECO:0007669"/>
    <property type="project" value="InterPro"/>
</dbReference>
<keyword evidence="3 5" id="KW-0689">Ribosomal protein</keyword>
<dbReference type="Gene3D" id="2.40.240.10">
    <property type="entry name" value="Ribosomal Protein L25, Chain P"/>
    <property type="match status" value="1"/>
</dbReference>
<dbReference type="InterPro" id="IPR020057">
    <property type="entry name" value="Ribosomal_bL25_b-dom"/>
</dbReference>